<accession>A0A9X3A0E5</accession>
<dbReference type="AlphaFoldDB" id="A0A9X3A0E5"/>
<keyword evidence="4 6" id="KW-1133">Transmembrane helix</keyword>
<feature type="domain" description="ABC3 transporter permease C-terminal" evidence="7">
    <location>
        <begin position="689"/>
        <end position="797"/>
    </location>
</feature>
<feature type="domain" description="MacB-like periplasmic core" evidence="8">
    <location>
        <begin position="20"/>
        <end position="240"/>
    </location>
</feature>
<name>A0A9X3A0E5_9BACT</name>
<evidence type="ECO:0000256" key="6">
    <source>
        <dbReference type="SAM" id="Phobius"/>
    </source>
</evidence>
<feature type="transmembrane region" description="Helical" evidence="6">
    <location>
        <begin position="772"/>
        <end position="790"/>
    </location>
</feature>
<comment type="subcellular location">
    <subcellularLocation>
        <location evidence="1">Cell membrane</location>
        <topology evidence="1">Multi-pass membrane protein</topology>
    </subcellularLocation>
</comment>
<keyword evidence="3 6" id="KW-0812">Transmembrane</keyword>
<evidence type="ECO:0000256" key="1">
    <source>
        <dbReference type="ARBA" id="ARBA00004651"/>
    </source>
</evidence>
<dbReference type="EMBL" id="JANUBF010000042">
    <property type="protein sequence ID" value="MCS4038173.1"/>
    <property type="molecule type" value="Genomic_DNA"/>
</dbReference>
<comment type="caution">
    <text evidence="10">The sequence shown here is derived from an EMBL/GenBank/DDBJ whole genome shotgun (WGS) entry which is preliminary data.</text>
</comment>
<dbReference type="Pfam" id="PF12704">
    <property type="entry name" value="MacB_PCD"/>
    <property type="match status" value="1"/>
</dbReference>
<dbReference type="InterPro" id="IPR025857">
    <property type="entry name" value="MacB_PCD"/>
</dbReference>
<dbReference type="PANTHER" id="PTHR30572">
    <property type="entry name" value="MEMBRANE COMPONENT OF TRANSPORTER-RELATED"/>
    <property type="match status" value="1"/>
</dbReference>
<feature type="domain" description="ABC3 transporter permease C-terminal" evidence="7">
    <location>
        <begin position="294"/>
        <end position="409"/>
    </location>
</feature>
<dbReference type="Proteomes" id="UP001155040">
    <property type="component" value="Unassembled WGS sequence"/>
</dbReference>
<evidence type="ECO:0000313" key="10">
    <source>
        <dbReference type="EMBL" id="MCS4038173.1"/>
    </source>
</evidence>
<feature type="transmembrane region" description="Helical" evidence="6">
    <location>
        <begin position="21"/>
        <end position="43"/>
    </location>
</feature>
<dbReference type="EMBL" id="JANTYZ010000033">
    <property type="protein sequence ID" value="MCS3867039.1"/>
    <property type="molecule type" value="Genomic_DNA"/>
</dbReference>
<dbReference type="Pfam" id="PF02687">
    <property type="entry name" value="FtsX"/>
    <property type="match status" value="2"/>
</dbReference>
<evidence type="ECO:0000256" key="5">
    <source>
        <dbReference type="ARBA" id="ARBA00023136"/>
    </source>
</evidence>
<dbReference type="GO" id="GO:0005886">
    <property type="term" value="C:plasma membrane"/>
    <property type="evidence" value="ECO:0007669"/>
    <property type="project" value="UniProtKB-SubCell"/>
</dbReference>
<feature type="transmembrane region" description="Helical" evidence="6">
    <location>
        <begin position="434"/>
        <end position="453"/>
    </location>
</feature>
<evidence type="ECO:0000313" key="9">
    <source>
        <dbReference type="EMBL" id="MCS3867039.1"/>
    </source>
</evidence>
<dbReference type="RefSeq" id="WP_103017251.1">
    <property type="nucleotide sequence ID" value="NZ_CALTSD010000017.1"/>
</dbReference>
<gene>
    <name evidence="9" type="ORF">GGP82_003623</name>
    <name evidence="10" type="ORF">GGQ01_003263</name>
</gene>
<organism evidence="10 11">
    <name type="scientific">Salinibacter ruber</name>
    <dbReference type="NCBI Taxonomy" id="146919"/>
    <lineage>
        <taxon>Bacteria</taxon>
        <taxon>Pseudomonadati</taxon>
        <taxon>Rhodothermota</taxon>
        <taxon>Rhodothermia</taxon>
        <taxon>Rhodothermales</taxon>
        <taxon>Salinibacteraceae</taxon>
        <taxon>Salinibacter</taxon>
    </lineage>
</organism>
<evidence type="ECO:0000313" key="11">
    <source>
        <dbReference type="Proteomes" id="UP001155040"/>
    </source>
</evidence>
<proteinExistence type="predicted"/>
<feature type="transmembrane region" description="Helical" evidence="6">
    <location>
        <begin position="686"/>
        <end position="710"/>
    </location>
</feature>
<dbReference type="PROSITE" id="PS51257">
    <property type="entry name" value="PROKAR_LIPOPROTEIN"/>
    <property type="match status" value="1"/>
</dbReference>
<dbReference type="Proteomes" id="UP001155034">
    <property type="component" value="Unassembled WGS sequence"/>
</dbReference>
<evidence type="ECO:0000256" key="4">
    <source>
        <dbReference type="ARBA" id="ARBA00022989"/>
    </source>
</evidence>
<dbReference type="PANTHER" id="PTHR30572:SF18">
    <property type="entry name" value="ABC-TYPE MACROLIDE FAMILY EXPORT SYSTEM PERMEASE COMPONENT 2"/>
    <property type="match status" value="1"/>
</dbReference>
<evidence type="ECO:0000259" key="8">
    <source>
        <dbReference type="Pfam" id="PF12704"/>
    </source>
</evidence>
<keyword evidence="5 6" id="KW-0472">Membrane</keyword>
<feature type="transmembrane region" description="Helical" evidence="6">
    <location>
        <begin position="287"/>
        <end position="315"/>
    </location>
</feature>
<dbReference type="InterPro" id="IPR003838">
    <property type="entry name" value="ABC3_permease_C"/>
</dbReference>
<dbReference type="InterPro" id="IPR050250">
    <property type="entry name" value="Macrolide_Exporter_MacB"/>
</dbReference>
<feature type="transmembrane region" description="Helical" evidence="6">
    <location>
        <begin position="336"/>
        <end position="362"/>
    </location>
</feature>
<feature type="transmembrane region" description="Helical" evidence="6">
    <location>
        <begin position="738"/>
        <end position="760"/>
    </location>
</feature>
<feature type="transmembrane region" description="Helical" evidence="6">
    <location>
        <begin position="382"/>
        <end position="401"/>
    </location>
</feature>
<protein>
    <submittedName>
        <fullName evidence="10">ABC transport system permease protein</fullName>
    </submittedName>
</protein>
<sequence>MLRSYLRLAIRTLRRRLGYTAVNVIGLTVGLACCALVAVFLQYELSWDTHHEDADRIYRILRDVRSSTYSTIPFEDYNGASAAQQRALAERLPETVPGVEQATNFEIFDDPLYVRTPDGSAFQSERYLMTTMGPAFADLFTFELVAGVPLAEALTRPASVVLTRTSARQYFGDENPIGQTLRIDTLDATVRAVVADPPANSRVTFDLALQVNEMPNWGAYHFVRLAEGADPDAVMSQVSQVMNEVRPRRVDDPSVRQERKGERLQALADIHLADRALYDDTPHRNPAYLWAFGAIAVLILVITTVNYANLALALYADRNAEIGVRKAMGGYRRQIAGQFLVEAGLLSLACVPLALGLCAAVLPAFNALMETQIAATRLVQPSVLAAMGGLALLTGLAAGGYPASVLARKRVVELFGRGLSSGGGGRGWSLRHGLIGLQFVVLIGLGSLSWIAYDQLRFMQSGDLGYQTAGVVELTNFQTSDSTEYLRLKQRLEASSAVQAVGTGETPGAAGNGQNVKTPERDVIYDDFYIEYVDVGWFGAMGIEHPVVDQMREAGLSAPERVFINRAAAERLGFDNPVGEEIIQEPGSEDGPYPEGGILHTVAGVLPNMHLRPMRQKIKPTIFRVFPARSYTFNAVVRFAPGRTDEGMQHVREVWSEVRPDAPFQAAFLSDRVAQLYDQERRFSTLAAVLSGLAILLAAIGLASLVAYLTRLRTKEIGVRKALGGSTQSIVALLNKEYVQIVGAAFALGAPLAWLAADWWLGQFAYRIDLSVWPFLAAGIGALVVAVAAVSTQALQTAQVDPARVLRSE</sequence>
<keyword evidence="2" id="KW-1003">Cell membrane</keyword>
<dbReference type="GO" id="GO:0022857">
    <property type="term" value="F:transmembrane transporter activity"/>
    <property type="evidence" value="ECO:0007669"/>
    <property type="project" value="TreeGrafter"/>
</dbReference>
<evidence type="ECO:0000259" key="7">
    <source>
        <dbReference type="Pfam" id="PF02687"/>
    </source>
</evidence>
<evidence type="ECO:0000256" key="3">
    <source>
        <dbReference type="ARBA" id="ARBA00022692"/>
    </source>
</evidence>
<evidence type="ECO:0000256" key="2">
    <source>
        <dbReference type="ARBA" id="ARBA00022475"/>
    </source>
</evidence>
<reference evidence="10" key="1">
    <citation type="submission" date="2022-08" db="EMBL/GenBank/DDBJ databases">
        <title>Genomic Encyclopedia of Type Strains, Phase V (KMG-V): Genome sequencing to study the core and pangenomes of soil and plant-associated prokaryotes.</title>
        <authorList>
            <person name="Whitman W."/>
        </authorList>
    </citation>
    <scope>NUCLEOTIDE SEQUENCE</scope>
    <source>
        <strain evidence="9">SP2016B</strain>
        <strain evidence="10">SP3012</strain>
    </source>
</reference>